<organism evidence="3">
    <name type="scientific">viral metagenome</name>
    <dbReference type="NCBI Taxonomy" id="1070528"/>
    <lineage>
        <taxon>unclassified sequences</taxon>
        <taxon>metagenomes</taxon>
        <taxon>organismal metagenomes</taxon>
    </lineage>
</organism>
<dbReference type="AlphaFoldDB" id="A0A6M3KNW2"/>
<gene>
    <name evidence="3" type="ORF">MM415A00305_0032</name>
    <name evidence="2" type="ORF">MM415B01000_0008</name>
    <name evidence="4" type="ORF">TM448B01554_0014</name>
</gene>
<evidence type="ECO:0000256" key="1">
    <source>
        <dbReference type="SAM" id="MobiDB-lite"/>
    </source>
</evidence>
<sequence length="155" mass="17360">MKLISNEVEEFICKDEREHERPTVFGVVRLGKGKLDRLTVQVERGTRKKAGIEWESYRGDKFQRAVWRESVKWIRNLERADGTIADLIDDPKELEALWEFMPGAVSEVVGFVQGMSILDEDEEGNSGSVPDSEDSEEPTESSGVHTSATTADSTA</sequence>
<feature type="compositionally biased region" description="Polar residues" evidence="1">
    <location>
        <begin position="144"/>
        <end position="155"/>
    </location>
</feature>
<dbReference type="EMBL" id="MT141430">
    <property type="protein sequence ID" value="QJA61082.1"/>
    <property type="molecule type" value="Genomic_DNA"/>
</dbReference>
<proteinExistence type="predicted"/>
<name>A0A6M3KNW2_9ZZZZ</name>
<accession>A0A6M3KNW2</accession>
<dbReference type="EMBL" id="MT142506">
    <property type="protein sequence ID" value="QJA83234.1"/>
    <property type="molecule type" value="Genomic_DNA"/>
</dbReference>
<dbReference type="EMBL" id="MT144782">
    <property type="protein sequence ID" value="QJH99330.1"/>
    <property type="molecule type" value="Genomic_DNA"/>
</dbReference>
<evidence type="ECO:0000313" key="3">
    <source>
        <dbReference type="EMBL" id="QJA83234.1"/>
    </source>
</evidence>
<evidence type="ECO:0000313" key="4">
    <source>
        <dbReference type="EMBL" id="QJH99330.1"/>
    </source>
</evidence>
<protein>
    <submittedName>
        <fullName evidence="3">Uncharacterized protein</fullName>
    </submittedName>
</protein>
<evidence type="ECO:0000313" key="2">
    <source>
        <dbReference type="EMBL" id="QJA61082.1"/>
    </source>
</evidence>
<feature type="region of interest" description="Disordered" evidence="1">
    <location>
        <begin position="119"/>
        <end position="155"/>
    </location>
</feature>
<reference evidence="3" key="1">
    <citation type="submission" date="2020-03" db="EMBL/GenBank/DDBJ databases">
        <title>The deep terrestrial virosphere.</title>
        <authorList>
            <person name="Holmfeldt K."/>
            <person name="Nilsson E."/>
            <person name="Simone D."/>
            <person name="Lopez-Fernandez M."/>
            <person name="Wu X."/>
            <person name="de Brujin I."/>
            <person name="Lundin D."/>
            <person name="Andersson A."/>
            <person name="Bertilsson S."/>
            <person name="Dopson M."/>
        </authorList>
    </citation>
    <scope>NUCLEOTIDE SEQUENCE</scope>
    <source>
        <strain evidence="3">MM415A00305</strain>
        <strain evidence="2">MM415B01000</strain>
        <strain evidence="4">TM448B01554</strain>
    </source>
</reference>